<evidence type="ECO:0000259" key="3">
    <source>
        <dbReference type="Pfam" id="PF19335"/>
    </source>
</evidence>
<feature type="region of interest" description="Disordered" evidence="1">
    <location>
        <begin position="20"/>
        <end position="51"/>
    </location>
</feature>
<accession>A0ABS0QDH0</accession>
<proteinExistence type="predicted"/>
<feature type="domain" description="Heavy metal binding" evidence="3">
    <location>
        <begin position="58"/>
        <end position="82"/>
    </location>
</feature>
<evidence type="ECO:0000256" key="2">
    <source>
        <dbReference type="SAM" id="SignalP"/>
    </source>
</evidence>
<evidence type="ECO:0000313" key="5">
    <source>
        <dbReference type="Proteomes" id="UP000625631"/>
    </source>
</evidence>
<feature type="chain" id="PRO_5045049805" description="Heavy metal binding domain-containing protein" evidence="2">
    <location>
        <begin position="18"/>
        <end position="85"/>
    </location>
</feature>
<reference evidence="4 5" key="1">
    <citation type="submission" date="2020-12" db="EMBL/GenBank/DDBJ databases">
        <title>Hymenobacter sp.</title>
        <authorList>
            <person name="Kim M.K."/>
        </authorList>
    </citation>
    <scope>NUCLEOTIDE SEQUENCE [LARGE SCALE GENOMIC DNA]</scope>
    <source>
        <strain evidence="4 5">BT442</strain>
    </source>
</reference>
<protein>
    <recommendedName>
        <fullName evidence="3">Heavy metal binding domain-containing protein</fullName>
    </recommendedName>
</protein>
<keyword evidence="2" id="KW-0732">Signal</keyword>
<dbReference type="Pfam" id="PF19335">
    <property type="entry name" value="HMBD"/>
    <property type="match status" value="1"/>
</dbReference>
<comment type="caution">
    <text evidence="4">The sequence shown here is derived from an EMBL/GenBank/DDBJ whole genome shotgun (WGS) entry which is preliminary data.</text>
</comment>
<evidence type="ECO:0000313" key="4">
    <source>
        <dbReference type="EMBL" id="MBH8560388.1"/>
    </source>
</evidence>
<organism evidence="4 5">
    <name type="scientific">Hymenobacter negativus</name>
    <dbReference type="NCBI Taxonomy" id="2795026"/>
    <lineage>
        <taxon>Bacteria</taxon>
        <taxon>Pseudomonadati</taxon>
        <taxon>Bacteroidota</taxon>
        <taxon>Cytophagia</taxon>
        <taxon>Cytophagales</taxon>
        <taxon>Hymenobacteraceae</taxon>
        <taxon>Hymenobacter</taxon>
    </lineage>
</organism>
<gene>
    <name evidence="4" type="ORF">I7X13_20170</name>
</gene>
<evidence type="ECO:0000256" key="1">
    <source>
        <dbReference type="SAM" id="MobiDB-lite"/>
    </source>
</evidence>
<dbReference type="RefSeq" id="WP_198076917.1">
    <property type="nucleotide sequence ID" value="NZ_JAEDAE010000013.1"/>
</dbReference>
<dbReference type="EMBL" id="JAEDAE010000013">
    <property type="protein sequence ID" value="MBH8560388.1"/>
    <property type="molecule type" value="Genomic_DNA"/>
</dbReference>
<name>A0ABS0QDH0_9BACT</name>
<feature type="signal peptide" evidence="2">
    <location>
        <begin position="1"/>
        <end position="17"/>
    </location>
</feature>
<dbReference type="Proteomes" id="UP000625631">
    <property type="component" value="Unassembled WGS sequence"/>
</dbReference>
<dbReference type="PROSITE" id="PS51257">
    <property type="entry name" value="PROKAR_LIPOPROTEIN"/>
    <property type="match status" value="1"/>
</dbReference>
<keyword evidence="5" id="KW-1185">Reference proteome</keyword>
<sequence>MNKFLPLGLALASLTFAASGCSDNKSTTETTTTTPAAETTMAPDSASTTTPDAMATTYTCSMHPEVVSDKPGKCPKCGMDLIVKK</sequence>
<feature type="compositionally biased region" description="Low complexity" evidence="1">
    <location>
        <begin position="27"/>
        <end position="51"/>
    </location>
</feature>
<dbReference type="InterPro" id="IPR045800">
    <property type="entry name" value="HMBD"/>
</dbReference>